<dbReference type="GO" id="GO:0003924">
    <property type="term" value="F:GTPase activity"/>
    <property type="evidence" value="ECO:0007669"/>
    <property type="project" value="InterPro"/>
</dbReference>
<dbReference type="Pfam" id="PF00071">
    <property type="entry name" value="Ras"/>
    <property type="match status" value="1"/>
</dbReference>
<dbReference type="InterPro" id="IPR005225">
    <property type="entry name" value="Small_GTP-bd"/>
</dbReference>
<evidence type="ECO:0000256" key="2">
    <source>
        <dbReference type="ARBA" id="ARBA00006270"/>
    </source>
</evidence>
<comment type="similarity">
    <text evidence="2">Belongs to the small GTPase superfamily. Rab family.</text>
</comment>
<reference evidence="5" key="1">
    <citation type="submission" date="2021-09" db="EMBL/GenBank/DDBJ databases">
        <authorList>
            <consortium name="AG Swart"/>
            <person name="Singh M."/>
            <person name="Singh A."/>
            <person name="Seah K."/>
            <person name="Emmerich C."/>
        </authorList>
    </citation>
    <scope>NUCLEOTIDE SEQUENCE</scope>
    <source>
        <strain evidence="5">ATCC30299</strain>
    </source>
</reference>
<dbReference type="AlphaFoldDB" id="A0AAU9K7M9"/>
<evidence type="ECO:0000313" key="5">
    <source>
        <dbReference type="EMBL" id="CAG9329964.1"/>
    </source>
</evidence>
<evidence type="ECO:0000256" key="1">
    <source>
        <dbReference type="ARBA" id="ARBA00004308"/>
    </source>
</evidence>
<evidence type="ECO:0000256" key="3">
    <source>
        <dbReference type="ARBA" id="ARBA00022741"/>
    </source>
</evidence>
<dbReference type="SMART" id="SM00176">
    <property type="entry name" value="RAN"/>
    <property type="match status" value="1"/>
</dbReference>
<dbReference type="SUPFAM" id="SSF52540">
    <property type="entry name" value="P-loop containing nucleoside triphosphate hydrolases"/>
    <property type="match status" value="1"/>
</dbReference>
<dbReference type="GO" id="GO:0005525">
    <property type="term" value="F:GTP binding"/>
    <property type="evidence" value="ECO:0007669"/>
    <property type="project" value="InterPro"/>
</dbReference>
<dbReference type="SMART" id="SM00175">
    <property type="entry name" value="RAB"/>
    <property type="match status" value="1"/>
</dbReference>
<dbReference type="FunFam" id="3.40.50.300:FF:000586">
    <property type="entry name" value="Rab family GTPase"/>
    <property type="match status" value="1"/>
</dbReference>
<dbReference type="PANTHER" id="PTHR47979">
    <property type="entry name" value="DRAB11-RELATED"/>
    <property type="match status" value="1"/>
</dbReference>
<dbReference type="SMART" id="SM00174">
    <property type="entry name" value="RHO"/>
    <property type="match status" value="1"/>
</dbReference>
<dbReference type="PROSITE" id="PS51419">
    <property type="entry name" value="RAB"/>
    <property type="match status" value="1"/>
</dbReference>
<dbReference type="InterPro" id="IPR027417">
    <property type="entry name" value="P-loop_NTPase"/>
</dbReference>
<name>A0AAU9K7M9_9CILI</name>
<evidence type="ECO:0000313" key="6">
    <source>
        <dbReference type="Proteomes" id="UP001162131"/>
    </source>
</evidence>
<sequence length="210" mass="23546">MSAQEIQSSIQFKLLIIGSSGVGKSCFLLQFTEGVFKQDHIVTIGVEYGAKNITINNTLVKLQIWDTAGQEEYRSITRTFYRNAHGIIIMYDITNLETFEDIDSWINEAKQNAGPDVSLFLVGNVLDLSPEEREVDTDIAEKYAAENKLDGFMETSAKTAENVTEVFTKFGEILYKKHRSEITALNPEVRPNDPGVIIRPTDAKKKKGCC</sequence>
<dbReference type="InterPro" id="IPR050209">
    <property type="entry name" value="Rab_GTPases_membrane_traffic"/>
</dbReference>
<dbReference type="PRINTS" id="PR00449">
    <property type="entry name" value="RASTRNSFRMNG"/>
</dbReference>
<keyword evidence="3" id="KW-0547">Nucleotide-binding</keyword>
<keyword evidence="6" id="KW-1185">Reference proteome</keyword>
<dbReference type="Proteomes" id="UP001162131">
    <property type="component" value="Unassembled WGS sequence"/>
</dbReference>
<gene>
    <name evidence="5" type="ORF">BSTOLATCC_MIC50080</name>
</gene>
<dbReference type="NCBIfam" id="TIGR00231">
    <property type="entry name" value="small_GTP"/>
    <property type="match status" value="1"/>
</dbReference>
<organism evidence="5 6">
    <name type="scientific">Blepharisma stoltei</name>
    <dbReference type="NCBI Taxonomy" id="1481888"/>
    <lineage>
        <taxon>Eukaryota</taxon>
        <taxon>Sar</taxon>
        <taxon>Alveolata</taxon>
        <taxon>Ciliophora</taxon>
        <taxon>Postciliodesmatophora</taxon>
        <taxon>Heterotrichea</taxon>
        <taxon>Heterotrichida</taxon>
        <taxon>Blepharismidae</taxon>
        <taxon>Blepharisma</taxon>
    </lineage>
</organism>
<dbReference type="SMART" id="SM00173">
    <property type="entry name" value="RAS"/>
    <property type="match status" value="1"/>
</dbReference>
<dbReference type="GO" id="GO:0012505">
    <property type="term" value="C:endomembrane system"/>
    <property type="evidence" value="ECO:0007669"/>
    <property type="project" value="UniProtKB-SubCell"/>
</dbReference>
<proteinExistence type="inferred from homology"/>
<dbReference type="InterPro" id="IPR001806">
    <property type="entry name" value="Small_GTPase"/>
</dbReference>
<dbReference type="PROSITE" id="PS51420">
    <property type="entry name" value="RHO"/>
    <property type="match status" value="1"/>
</dbReference>
<dbReference type="Gene3D" id="3.40.50.300">
    <property type="entry name" value="P-loop containing nucleotide triphosphate hydrolases"/>
    <property type="match status" value="1"/>
</dbReference>
<comment type="subcellular location">
    <subcellularLocation>
        <location evidence="1">Endomembrane system</location>
    </subcellularLocation>
</comment>
<dbReference type="EMBL" id="CAJZBQ010000050">
    <property type="protein sequence ID" value="CAG9329964.1"/>
    <property type="molecule type" value="Genomic_DNA"/>
</dbReference>
<protein>
    <submittedName>
        <fullName evidence="5">Uncharacterized protein</fullName>
    </submittedName>
</protein>
<dbReference type="PROSITE" id="PS51421">
    <property type="entry name" value="RAS"/>
    <property type="match status" value="1"/>
</dbReference>
<keyword evidence="4" id="KW-0472">Membrane</keyword>
<evidence type="ECO:0000256" key="4">
    <source>
        <dbReference type="ARBA" id="ARBA00023136"/>
    </source>
</evidence>
<accession>A0AAU9K7M9</accession>
<dbReference type="CDD" id="cd00154">
    <property type="entry name" value="Rab"/>
    <property type="match status" value="1"/>
</dbReference>
<comment type="caution">
    <text evidence="5">The sequence shown here is derived from an EMBL/GenBank/DDBJ whole genome shotgun (WGS) entry which is preliminary data.</text>
</comment>